<evidence type="ECO:0000313" key="2">
    <source>
        <dbReference type="Proteomes" id="UP000078200"/>
    </source>
</evidence>
<dbReference type="EnsemblMetazoa" id="GAUT027959-RA">
    <property type="protein sequence ID" value="GAUT027959-PA"/>
    <property type="gene ID" value="GAUT027959"/>
</dbReference>
<accession>A0A1A9V709</accession>
<reference evidence="1" key="1">
    <citation type="submission" date="2020-05" db="UniProtKB">
        <authorList>
            <consortium name="EnsemblMetazoa"/>
        </authorList>
    </citation>
    <scope>IDENTIFICATION</scope>
    <source>
        <strain evidence="1">TTRI</strain>
    </source>
</reference>
<name>A0A1A9V709_GLOAU</name>
<protein>
    <submittedName>
        <fullName evidence="1">Uncharacterized protein</fullName>
    </submittedName>
</protein>
<organism evidence="1 2">
    <name type="scientific">Glossina austeni</name>
    <name type="common">Savannah tsetse fly</name>
    <dbReference type="NCBI Taxonomy" id="7395"/>
    <lineage>
        <taxon>Eukaryota</taxon>
        <taxon>Metazoa</taxon>
        <taxon>Ecdysozoa</taxon>
        <taxon>Arthropoda</taxon>
        <taxon>Hexapoda</taxon>
        <taxon>Insecta</taxon>
        <taxon>Pterygota</taxon>
        <taxon>Neoptera</taxon>
        <taxon>Endopterygota</taxon>
        <taxon>Diptera</taxon>
        <taxon>Brachycera</taxon>
        <taxon>Muscomorpha</taxon>
        <taxon>Hippoboscoidea</taxon>
        <taxon>Glossinidae</taxon>
        <taxon>Glossina</taxon>
    </lineage>
</organism>
<proteinExistence type="predicted"/>
<evidence type="ECO:0000313" key="1">
    <source>
        <dbReference type="EnsemblMetazoa" id="GAUT027959-PA"/>
    </source>
</evidence>
<dbReference type="VEuPathDB" id="VectorBase:GAUT027959"/>
<sequence length="135" mass="15431">MLKGHITHMCAKNTTAIAENLAGIDEIYNASFLVSAMIVPFTCIQFTCKLVQHENTDVTCPLYEKGTVNFESYEQCMDNTDEDGCDMVILIHKLVHLICDVHKYCQTKSPDTKLDFFEEFLHFLVNEKLDPTTEM</sequence>
<dbReference type="AlphaFoldDB" id="A0A1A9V709"/>
<dbReference type="Proteomes" id="UP000078200">
    <property type="component" value="Unassembled WGS sequence"/>
</dbReference>
<keyword evidence="2" id="KW-1185">Reference proteome</keyword>